<evidence type="ECO:0000313" key="1">
    <source>
        <dbReference type="EMBL" id="AVD99399.1"/>
    </source>
</evidence>
<reference evidence="1 2" key="1">
    <citation type="submission" date="2018-01" db="EMBL/GenBank/DDBJ databases">
        <authorList>
            <person name="Grinwald M.F."/>
            <person name="Tasoff P."/>
            <person name="Simpson K.F."/>
            <person name="Vasser A."/>
            <person name="Shaffer C.D."/>
            <person name="Weston-Hafer K.A."/>
            <person name="Russell D.A."/>
            <person name="Pope W.H."/>
            <person name="Jacobs-Sera D."/>
            <person name="Hendrix R.W."/>
            <person name="Hatfull G.F."/>
        </authorList>
    </citation>
    <scope>NUCLEOTIDE SEQUENCE [LARGE SCALE GENOMIC DNA]</scope>
</reference>
<dbReference type="Proteomes" id="UP000241925">
    <property type="component" value="Segment"/>
</dbReference>
<organism evidence="1 2">
    <name type="scientific">Streptomyces phage BillNye</name>
    <dbReference type="NCBI Taxonomy" id="2079426"/>
    <lineage>
        <taxon>Viruses</taxon>
        <taxon>Duplodnaviria</taxon>
        <taxon>Heunggongvirae</taxon>
        <taxon>Uroviricota</taxon>
        <taxon>Caudoviricetes</taxon>
        <taxon>Stanwilliamsviridae</taxon>
        <taxon>Loccivirinae</taxon>
        <taxon>Wilnyevirus</taxon>
        <taxon>Wilnyevirus billnye</taxon>
    </lineage>
</organism>
<protein>
    <submittedName>
        <fullName evidence="1">Uncharacterized protein</fullName>
    </submittedName>
</protein>
<gene>
    <name evidence="1" type="ORF">SEA_BILLNYE_228</name>
</gene>
<sequence length="78" mass="8541">MSDRSVLDTVDAYAVEPEDYVRFVDSEGVHEGIVLAIEDHGDAITLVLSDDLEGDTIDYQIEALSQVEILGFDVLEVA</sequence>
<dbReference type="EMBL" id="MG757153">
    <property type="protein sequence ID" value="AVD99399.1"/>
    <property type="molecule type" value="Genomic_DNA"/>
</dbReference>
<accession>A0A2L1IW14</accession>
<keyword evidence="2" id="KW-1185">Reference proteome</keyword>
<proteinExistence type="predicted"/>
<name>A0A2L1IW14_9CAUD</name>
<evidence type="ECO:0000313" key="2">
    <source>
        <dbReference type="Proteomes" id="UP000241925"/>
    </source>
</evidence>